<evidence type="ECO:0000256" key="1">
    <source>
        <dbReference type="SAM" id="SignalP"/>
    </source>
</evidence>
<feature type="signal peptide" evidence="1">
    <location>
        <begin position="1"/>
        <end position="22"/>
    </location>
</feature>
<proteinExistence type="predicted"/>
<dbReference type="Proteomes" id="UP001566132">
    <property type="component" value="Unassembled WGS sequence"/>
</dbReference>
<accession>A0ABD1F566</accession>
<organism evidence="2 3">
    <name type="scientific">Hypothenemus hampei</name>
    <name type="common">Coffee berry borer</name>
    <dbReference type="NCBI Taxonomy" id="57062"/>
    <lineage>
        <taxon>Eukaryota</taxon>
        <taxon>Metazoa</taxon>
        <taxon>Ecdysozoa</taxon>
        <taxon>Arthropoda</taxon>
        <taxon>Hexapoda</taxon>
        <taxon>Insecta</taxon>
        <taxon>Pterygota</taxon>
        <taxon>Neoptera</taxon>
        <taxon>Endopterygota</taxon>
        <taxon>Coleoptera</taxon>
        <taxon>Polyphaga</taxon>
        <taxon>Cucujiformia</taxon>
        <taxon>Curculionidae</taxon>
        <taxon>Scolytinae</taxon>
        <taxon>Hypothenemus</taxon>
    </lineage>
</organism>
<dbReference type="SUPFAM" id="SSF48726">
    <property type="entry name" value="Immunoglobulin"/>
    <property type="match status" value="1"/>
</dbReference>
<keyword evidence="3" id="KW-1185">Reference proteome</keyword>
<dbReference type="Gene3D" id="2.60.40.10">
    <property type="entry name" value="Immunoglobulins"/>
    <property type="match status" value="1"/>
</dbReference>
<comment type="caution">
    <text evidence="2">The sequence shown here is derived from an EMBL/GenBank/DDBJ whole genome shotgun (WGS) entry which is preliminary data.</text>
</comment>
<dbReference type="EMBL" id="JBDJPC010000002">
    <property type="protein sequence ID" value="KAL1512710.1"/>
    <property type="molecule type" value="Genomic_DNA"/>
</dbReference>
<feature type="chain" id="PRO_5044762317" description="Ig-like domain-containing protein" evidence="1">
    <location>
        <begin position="23"/>
        <end position="262"/>
    </location>
</feature>
<sequence length="262" mass="30720">MKNFHFKWIIVWFFLNSTFSLAVEIHYIKVPNAVQNNTNRPTILDCKYSIRPDDSELVVQWYLNEELVYQWIPPNKPQSLGVLKDEVDLEYTATDDPKTVYRSVKLNNPTSNMAGEYKCSVSTLGDQDSALKSMIVFEPEQHLNIRKTMDQKYVNFTCQASEVYPSPKLVLYKQSNEDIHSKMWISTTQWDIKKNPETRKYTMFIVGTEKLSEIDPGTLVFCELKIPKTEYVKIKSLLYYPDGQTITIYKINRGQLFYKNNY</sequence>
<keyword evidence="1" id="KW-0732">Signal</keyword>
<gene>
    <name evidence="2" type="ORF">ABEB36_002254</name>
</gene>
<dbReference type="AlphaFoldDB" id="A0ABD1F566"/>
<name>A0ABD1F566_HYPHA</name>
<reference evidence="2 3" key="1">
    <citation type="submission" date="2024-05" db="EMBL/GenBank/DDBJ databases">
        <title>Genetic variation in Jamaican populations of the coffee berry borer (Hypothenemus hampei).</title>
        <authorList>
            <person name="Errbii M."/>
            <person name="Myrie A."/>
        </authorList>
    </citation>
    <scope>NUCLEOTIDE SEQUENCE [LARGE SCALE GENOMIC DNA]</scope>
    <source>
        <strain evidence="2">JA-Hopewell-2020-01-JO</strain>
        <tissue evidence="2">Whole body</tissue>
    </source>
</reference>
<evidence type="ECO:0000313" key="3">
    <source>
        <dbReference type="Proteomes" id="UP001566132"/>
    </source>
</evidence>
<dbReference type="PANTHER" id="PTHR21261:SF2">
    <property type="entry name" value="GH04238P-RELATED"/>
    <property type="match status" value="1"/>
</dbReference>
<evidence type="ECO:0000313" key="2">
    <source>
        <dbReference type="EMBL" id="KAL1512710.1"/>
    </source>
</evidence>
<evidence type="ECO:0008006" key="4">
    <source>
        <dbReference type="Google" id="ProtNLM"/>
    </source>
</evidence>
<dbReference type="InterPro" id="IPR036179">
    <property type="entry name" value="Ig-like_dom_sf"/>
</dbReference>
<dbReference type="InterPro" id="IPR013783">
    <property type="entry name" value="Ig-like_fold"/>
</dbReference>
<protein>
    <recommendedName>
        <fullName evidence="4">Ig-like domain-containing protein</fullName>
    </recommendedName>
</protein>
<dbReference type="PANTHER" id="PTHR21261">
    <property type="entry name" value="BEAT PROTEIN"/>
    <property type="match status" value="1"/>
</dbReference>